<dbReference type="InterPro" id="IPR000504">
    <property type="entry name" value="RRM_dom"/>
</dbReference>
<feature type="region of interest" description="Disordered" evidence="7">
    <location>
        <begin position="1"/>
        <end position="49"/>
    </location>
</feature>
<dbReference type="EMBL" id="GG745328">
    <property type="protein sequence ID" value="KNE54176.1"/>
    <property type="molecule type" value="Genomic_DNA"/>
</dbReference>
<dbReference type="Pfam" id="PF00076">
    <property type="entry name" value="RRM_1"/>
    <property type="match status" value="1"/>
</dbReference>
<evidence type="ECO:0000256" key="2">
    <source>
        <dbReference type="ARBA" id="ARBA00004496"/>
    </source>
</evidence>
<dbReference type="OMA" id="MHEENSH"/>
<dbReference type="SMART" id="SM00360">
    <property type="entry name" value="RRM"/>
    <property type="match status" value="1"/>
</dbReference>
<name>A0A0L0RVR5_ALLM3</name>
<gene>
    <name evidence="9" type="ORF">AMAG_00172</name>
</gene>
<dbReference type="SUPFAM" id="SSF54928">
    <property type="entry name" value="RNA-binding domain, RBD"/>
    <property type="match status" value="1"/>
</dbReference>
<dbReference type="eggNOG" id="KOG0130">
    <property type="taxonomic scope" value="Eukaryota"/>
</dbReference>
<reference evidence="10" key="2">
    <citation type="submission" date="2009-11" db="EMBL/GenBank/DDBJ databases">
        <title>The Genome Sequence of Allomyces macrogynus strain ATCC 38327.</title>
        <authorList>
            <consortium name="The Broad Institute Genome Sequencing Platform"/>
            <person name="Russ C."/>
            <person name="Cuomo C."/>
            <person name="Shea T."/>
            <person name="Young S.K."/>
            <person name="Zeng Q."/>
            <person name="Koehrsen M."/>
            <person name="Haas B."/>
            <person name="Borodovsky M."/>
            <person name="Guigo R."/>
            <person name="Alvarado L."/>
            <person name="Berlin A."/>
            <person name="Borenstein D."/>
            <person name="Chen Z."/>
            <person name="Engels R."/>
            <person name="Freedman E."/>
            <person name="Gellesch M."/>
            <person name="Goldberg J."/>
            <person name="Griggs A."/>
            <person name="Gujja S."/>
            <person name="Heiman D."/>
            <person name="Hepburn T."/>
            <person name="Howarth C."/>
            <person name="Jen D."/>
            <person name="Larson L."/>
            <person name="Lewis B."/>
            <person name="Mehta T."/>
            <person name="Park D."/>
            <person name="Pearson M."/>
            <person name="Roberts A."/>
            <person name="Saif S."/>
            <person name="Shenoy N."/>
            <person name="Sisk P."/>
            <person name="Stolte C."/>
            <person name="Sykes S."/>
            <person name="Walk T."/>
            <person name="White J."/>
            <person name="Yandava C."/>
            <person name="Burger G."/>
            <person name="Gray M.W."/>
            <person name="Holland P.W.H."/>
            <person name="King N."/>
            <person name="Lang F.B.F."/>
            <person name="Roger A.J."/>
            <person name="Ruiz-Trillo I."/>
            <person name="Lander E."/>
            <person name="Nusbaum C."/>
        </authorList>
    </citation>
    <scope>NUCLEOTIDE SEQUENCE [LARGE SCALE GENOMIC DNA]</scope>
    <source>
        <strain evidence="10">ATCC 38327</strain>
    </source>
</reference>
<dbReference type="VEuPathDB" id="FungiDB:AMAG_00172"/>
<evidence type="ECO:0000313" key="9">
    <source>
        <dbReference type="EMBL" id="KNE54176.1"/>
    </source>
</evidence>
<reference evidence="9 10" key="1">
    <citation type="submission" date="2009-11" db="EMBL/GenBank/DDBJ databases">
        <title>Annotation of Allomyces macrogynus ATCC 38327.</title>
        <authorList>
            <consortium name="The Broad Institute Genome Sequencing Platform"/>
            <person name="Russ C."/>
            <person name="Cuomo C."/>
            <person name="Burger G."/>
            <person name="Gray M.W."/>
            <person name="Holland P.W.H."/>
            <person name="King N."/>
            <person name="Lang F.B.F."/>
            <person name="Roger A.J."/>
            <person name="Ruiz-Trillo I."/>
            <person name="Young S.K."/>
            <person name="Zeng Q."/>
            <person name="Gargeya S."/>
            <person name="Fitzgerald M."/>
            <person name="Haas B."/>
            <person name="Abouelleil A."/>
            <person name="Alvarado L."/>
            <person name="Arachchi H.M."/>
            <person name="Berlin A."/>
            <person name="Chapman S.B."/>
            <person name="Gearin G."/>
            <person name="Goldberg J."/>
            <person name="Griggs A."/>
            <person name="Gujja S."/>
            <person name="Hansen M."/>
            <person name="Heiman D."/>
            <person name="Howarth C."/>
            <person name="Larimer J."/>
            <person name="Lui A."/>
            <person name="MacDonald P.J.P."/>
            <person name="McCowen C."/>
            <person name="Montmayeur A."/>
            <person name="Murphy C."/>
            <person name="Neiman D."/>
            <person name="Pearson M."/>
            <person name="Priest M."/>
            <person name="Roberts A."/>
            <person name="Saif S."/>
            <person name="Shea T."/>
            <person name="Sisk P."/>
            <person name="Stolte C."/>
            <person name="Sykes S."/>
            <person name="Wortman J."/>
            <person name="Nusbaum C."/>
            <person name="Birren B."/>
        </authorList>
    </citation>
    <scope>NUCLEOTIDE SEQUENCE [LARGE SCALE GENOMIC DNA]</scope>
    <source>
        <strain evidence="9 10">ATCC 38327</strain>
    </source>
</reference>
<dbReference type="Gene3D" id="3.30.70.330">
    <property type="match status" value="1"/>
</dbReference>
<evidence type="ECO:0000256" key="3">
    <source>
        <dbReference type="ARBA" id="ARBA00022490"/>
    </source>
</evidence>
<dbReference type="InterPro" id="IPR008111">
    <property type="entry name" value="RNA-bd_8"/>
</dbReference>
<evidence type="ECO:0000259" key="8">
    <source>
        <dbReference type="PROSITE" id="PS50102"/>
    </source>
</evidence>
<dbReference type="OrthoDB" id="15688at2759"/>
<dbReference type="InterPro" id="IPR012677">
    <property type="entry name" value="Nucleotide-bd_a/b_plait_sf"/>
</dbReference>
<dbReference type="InterPro" id="IPR035979">
    <property type="entry name" value="RBD_domain_sf"/>
</dbReference>
<evidence type="ECO:0000256" key="6">
    <source>
        <dbReference type="PROSITE-ProRule" id="PRU00176"/>
    </source>
</evidence>
<keyword evidence="3" id="KW-0963">Cytoplasm</keyword>
<dbReference type="AlphaFoldDB" id="A0A0L0RVR5"/>
<dbReference type="Proteomes" id="UP000054350">
    <property type="component" value="Unassembled WGS sequence"/>
</dbReference>
<comment type="subcellular location">
    <subcellularLocation>
        <location evidence="2">Cytoplasm</location>
    </subcellularLocation>
    <subcellularLocation>
        <location evidence="1">Nucleus</location>
    </subcellularLocation>
</comment>
<proteinExistence type="predicted"/>
<keyword evidence="4 6" id="KW-0694">RNA-binding</keyword>
<dbReference type="PANTHER" id="PTHR45894">
    <property type="entry name" value="RNA-BINDING PROTEIN 8A"/>
    <property type="match status" value="1"/>
</dbReference>
<dbReference type="GO" id="GO:0005737">
    <property type="term" value="C:cytoplasm"/>
    <property type="evidence" value="ECO:0007669"/>
    <property type="project" value="UniProtKB-SubCell"/>
</dbReference>
<protein>
    <recommendedName>
        <fullName evidence="8">RRM domain-containing protein</fullName>
    </recommendedName>
</protein>
<dbReference type="CDD" id="cd12324">
    <property type="entry name" value="RRM_RBM8"/>
    <property type="match status" value="1"/>
</dbReference>
<dbReference type="GO" id="GO:0005634">
    <property type="term" value="C:nucleus"/>
    <property type="evidence" value="ECO:0007669"/>
    <property type="project" value="UniProtKB-SubCell"/>
</dbReference>
<accession>A0A0L0RVR5</accession>
<feature type="domain" description="RRM" evidence="8">
    <location>
        <begin position="74"/>
        <end position="152"/>
    </location>
</feature>
<sequence length="165" mass="18143">MSRRNDVDRMDVDGPSASSSASRSKHRSSGGIRRGRGLDAPSSRYDRDEDMDYETYTQAGAVNTGRVQKSVEGYIICVTNVHEEAAEEDLHDYLSEYGVVRNLHLNLDRRTGFAKGYVLAEYAKFDEALDAVRALDGHELLGQAVSADFVFAKGPTKGVARIAPE</sequence>
<evidence type="ECO:0000313" key="10">
    <source>
        <dbReference type="Proteomes" id="UP000054350"/>
    </source>
</evidence>
<evidence type="ECO:0000256" key="1">
    <source>
        <dbReference type="ARBA" id="ARBA00004123"/>
    </source>
</evidence>
<dbReference type="STRING" id="578462.A0A0L0RVR5"/>
<evidence type="ECO:0000256" key="7">
    <source>
        <dbReference type="SAM" id="MobiDB-lite"/>
    </source>
</evidence>
<dbReference type="InterPro" id="IPR033744">
    <property type="entry name" value="RRM_RBM8"/>
</dbReference>
<organism evidence="9 10">
    <name type="scientific">Allomyces macrogynus (strain ATCC 38327)</name>
    <name type="common">Allomyces javanicus var. macrogynus</name>
    <dbReference type="NCBI Taxonomy" id="578462"/>
    <lineage>
        <taxon>Eukaryota</taxon>
        <taxon>Fungi</taxon>
        <taxon>Fungi incertae sedis</taxon>
        <taxon>Blastocladiomycota</taxon>
        <taxon>Blastocladiomycetes</taxon>
        <taxon>Blastocladiales</taxon>
        <taxon>Blastocladiaceae</taxon>
        <taxon>Allomyces</taxon>
    </lineage>
</organism>
<keyword evidence="5" id="KW-0539">Nucleus</keyword>
<dbReference type="PRINTS" id="PR01738">
    <property type="entry name" value="RNABINDINGM8"/>
</dbReference>
<keyword evidence="10" id="KW-1185">Reference proteome</keyword>
<dbReference type="GO" id="GO:0006396">
    <property type="term" value="P:RNA processing"/>
    <property type="evidence" value="ECO:0007669"/>
    <property type="project" value="InterPro"/>
</dbReference>
<feature type="compositionally biased region" description="Basic and acidic residues" evidence="7">
    <location>
        <begin position="1"/>
        <end position="12"/>
    </location>
</feature>
<dbReference type="GO" id="GO:0003729">
    <property type="term" value="F:mRNA binding"/>
    <property type="evidence" value="ECO:0007669"/>
    <property type="project" value="InterPro"/>
</dbReference>
<evidence type="ECO:0000256" key="5">
    <source>
        <dbReference type="ARBA" id="ARBA00023242"/>
    </source>
</evidence>
<dbReference type="PROSITE" id="PS50102">
    <property type="entry name" value="RRM"/>
    <property type="match status" value="1"/>
</dbReference>
<evidence type="ECO:0000256" key="4">
    <source>
        <dbReference type="ARBA" id="ARBA00022884"/>
    </source>
</evidence>